<accession>A0ABW5J2G5</accession>
<proteinExistence type="predicted"/>
<dbReference type="RefSeq" id="WP_340236290.1">
    <property type="nucleotide sequence ID" value="NZ_JBBEWC010000006.1"/>
</dbReference>
<reference evidence="2" key="1">
    <citation type="journal article" date="2019" name="Int. J. Syst. Evol. Microbiol.">
        <title>The Global Catalogue of Microorganisms (GCM) 10K type strain sequencing project: providing services to taxonomists for standard genome sequencing and annotation.</title>
        <authorList>
            <consortium name="The Broad Institute Genomics Platform"/>
            <consortium name="The Broad Institute Genome Sequencing Center for Infectious Disease"/>
            <person name="Wu L."/>
            <person name="Ma J."/>
        </authorList>
    </citation>
    <scope>NUCLEOTIDE SEQUENCE [LARGE SCALE GENOMIC DNA]</scope>
    <source>
        <strain evidence="2">KCTC 52344</strain>
    </source>
</reference>
<evidence type="ECO:0000313" key="2">
    <source>
        <dbReference type="Proteomes" id="UP001597510"/>
    </source>
</evidence>
<comment type="caution">
    <text evidence="1">The sequence shown here is derived from an EMBL/GenBank/DDBJ whole genome shotgun (WGS) entry which is preliminary data.</text>
</comment>
<keyword evidence="2" id="KW-1185">Reference proteome</keyword>
<dbReference type="Proteomes" id="UP001597510">
    <property type="component" value="Unassembled WGS sequence"/>
</dbReference>
<dbReference type="EMBL" id="JBHULC010000003">
    <property type="protein sequence ID" value="MFD2519855.1"/>
    <property type="molecule type" value="Genomic_DNA"/>
</dbReference>
<sequence>MRTTIQTPNQSTTDLHDNLLREITRVRELLGIYNSLPNNVGIVSAQRLKIHLAQAEKALRDNDVIQMLQMYSILQECQ</sequence>
<protein>
    <submittedName>
        <fullName evidence="1">Uncharacterized protein</fullName>
    </submittedName>
</protein>
<organism evidence="1 2">
    <name type="scientific">Emticicia soli</name>
    <dbReference type="NCBI Taxonomy" id="2027878"/>
    <lineage>
        <taxon>Bacteria</taxon>
        <taxon>Pseudomonadati</taxon>
        <taxon>Bacteroidota</taxon>
        <taxon>Cytophagia</taxon>
        <taxon>Cytophagales</taxon>
        <taxon>Leadbetterellaceae</taxon>
        <taxon>Emticicia</taxon>
    </lineage>
</organism>
<name>A0ABW5J2G5_9BACT</name>
<evidence type="ECO:0000313" key="1">
    <source>
        <dbReference type="EMBL" id="MFD2519855.1"/>
    </source>
</evidence>
<gene>
    <name evidence="1" type="ORF">ACFSR2_03095</name>
</gene>